<comment type="similarity">
    <text evidence="1">Belongs to the ACBP family.</text>
</comment>
<dbReference type="Gramene" id="KGN48590">
    <property type="protein sequence ID" value="KGN48590"/>
    <property type="gene ID" value="Csa_6G494950"/>
</dbReference>
<evidence type="ECO:0000313" key="5">
    <source>
        <dbReference type="EMBL" id="KGN48590.1"/>
    </source>
</evidence>
<dbReference type="PROSITE" id="PS51228">
    <property type="entry name" value="ACB_2"/>
    <property type="match status" value="1"/>
</dbReference>
<dbReference type="Pfam" id="PF00887">
    <property type="entry name" value="ACBP"/>
    <property type="match status" value="1"/>
</dbReference>
<organism evidence="5 6">
    <name type="scientific">Cucumis sativus</name>
    <name type="common">Cucumber</name>
    <dbReference type="NCBI Taxonomy" id="3659"/>
    <lineage>
        <taxon>Eukaryota</taxon>
        <taxon>Viridiplantae</taxon>
        <taxon>Streptophyta</taxon>
        <taxon>Embryophyta</taxon>
        <taxon>Tracheophyta</taxon>
        <taxon>Spermatophyta</taxon>
        <taxon>Magnoliopsida</taxon>
        <taxon>eudicotyledons</taxon>
        <taxon>Gunneridae</taxon>
        <taxon>Pentapetalae</taxon>
        <taxon>rosids</taxon>
        <taxon>fabids</taxon>
        <taxon>Cucurbitales</taxon>
        <taxon>Cucurbitaceae</taxon>
        <taxon>Benincaseae</taxon>
        <taxon>Cucumis</taxon>
    </lineage>
</organism>
<feature type="compositionally biased region" description="Polar residues" evidence="3">
    <location>
        <begin position="283"/>
        <end position="296"/>
    </location>
</feature>
<dbReference type="GO" id="GO:0006631">
    <property type="term" value="P:fatty acid metabolic process"/>
    <property type="evidence" value="ECO:0000318"/>
    <property type="project" value="GO_Central"/>
</dbReference>
<evidence type="ECO:0000256" key="2">
    <source>
        <dbReference type="ARBA" id="ARBA00023121"/>
    </source>
</evidence>
<feature type="region of interest" description="Disordered" evidence="3">
    <location>
        <begin position="283"/>
        <end position="309"/>
    </location>
</feature>
<reference evidence="5 6" key="3">
    <citation type="journal article" date="2010" name="BMC Genomics">
        <title>Transcriptome sequencing and comparative analysis of cucumber flowers with different sex types.</title>
        <authorList>
            <person name="Guo S."/>
            <person name="Zheng Y."/>
            <person name="Joung J.G."/>
            <person name="Liu S."/>
            <person name="Zhang Z."/>
            <person name="Crasta O.R."/>
            <person name="Sobral B.W."/>
            <person name="Xu Y."/>
            <person name="Huang S."/>
            <person name="Fei Z."/>
        </authorList>
    </citation>
    <scope>NUCLEOTIDE SEQUENCE [LARGE SCALE GENOMIC DNA]</scope>
    <source>
        <strain evidence="6">cv. 9930</strain>
    </source>
</reference>
<evidence type="ECO:0000256" key="3">
    <source>
        <dbReference type="SAM" id="MobiDB-lite"/>
    </source>
</evidence>
<name>A0A0A0KFX0_CUCSA</name>
<evidence type="ECO:0000259" key="4">
    <source>
        <dbReference type="PROSITE" id="PS51228"/>
    </source>
</evidence>
<dbReference type="Proteomes" id="UP000029981">
    <property type="component" value="Chromosome 6"/>
</dbReference>
<accession>A0A0A0KFX0</accession>
<dbReference type="PANTHER" id="PTHR23310:SF122">
    <property type="entry name" value="ACYL-COA-BINDING DOMAIN-CONTAINING PROTEIN 3"/>
    <property type="match status" value="1"/>
</dbReference>
<dbReference type="InterPro" id="IPR000582">
    <property type="entry name" value="Acyl-CoA-binding_protein"/>
</dbReference>
<reference evidence="5 6" key="1">
    <citation type="journal article" date="2009" name="Nat. Genet.">
        <title>The genome of the cucumber, Cucumis sativus L.</title>
        <authorList>
            <person name="Huang S."/>
            <person name="Li R."/>
            <person name="Zhang Z."/>
            <person name="Li L."/>
            <person name="Gu X."/>
            <person name="Fan W."/>
            <person name="Lucas W.J."/>
            <person name="Wang X."/>
            <person name="Xie B."/>
            <person name="Ni P."/>
            <person name="Ren Y."/>
            <person name="Zhu H."/>
            <person name="Li J."/>
            <person name="Lin K."/>
            <person name="Jin W."/>
            <person name="Fei Z."/>
            <person name="Li G."/>
            <person name="Staub J."/>
            <person name="Kilian A."/>
            <person name="van der Vossen E.A."/>
            <person name="Wu Y."/>
            <person name="Guo J."/>
            <person name="He J."/>
            <person name="Jia Z."/>
            <person name="Ren Y."/>
            <person name="Tian G."/>
            <person name="Lu Y."/>
            <person name="Ruan J."/>
            <person name="Qian W."/>
            <person name="Wang M."/>
            <person name="Huang Q."/>
            <person name="Li B."/>
            <person name="Xuan Z."/>
            <person name="Cao J."/>
            <person name="Asan"/>
            <person name="Wu Z."/>
            <person name="Zhang J."/>
            <person name="Cai Q."/>
            <person name="Bai Y."/>
            <person name="Zhao B."/>
            <person name="Han Y."/>
            <person name="Li Y."/>
            <person name="Li X."/>
            <person name="Wang S."/>
            <person name="Shi Q."/>
            <person name="Liu S."/>
            <person name="Cho W.K."/>
            <person name="Kim J.Y."/>
            <person name="Xu Y."/>
            <person name="Heller-Uszynska K."/>
            <person name="Miao H."/>
            <person name="Cheng Z."/>
            <person name="Zhang S."/>
            <person name="Wu J."/>
            <person name="Yang Y."/>
            <person name="Kang H."/>
            <person name="Li M."/>
            <person name="Liang H."/>
            <person name="Ren X."/>
            <person name="Shi Z."/>
            <person name="Wen M."/>
            <person name="Jian M."/>
            <person name="Yang H."/>
            <person name="Zhang G."/>
            <person name="Yang Z."/>
            <person name="Chen R."/>
            <person name="Liu S."/>
            <person name="Li J."/>
            <person name="Ma L."/>
            <person name="Liu H."/>
            <person name="Zhou Y."/>
            <person name="Zhao J."/>
            <person name="Fang X."/>
            <person name="Li G."/>
            <person name="Fang L."/>
            <person name="Li Y."/>
            <person name="Liu D."/>
            <person name="Zheng H."/>
            <person name="Zhang Y."/>
            <person name="Qin N."/>
            <person name="Li Z."/>
            <person name="Yang G."/>
            <person name="Yang S."/>
            <person name="Bolund L."/>
            <person name="Kristiansen K."/>
            <person name="Zheng H."/>
            <person name="Li S."/>
            <person name="Zhang X."/>
            <person name="Yang H."/>
            <person name="Wang J."/>
            <person name="Sun R."/>
            <person name="Zhang B."/>
            <person name="Jiang S."/>
            <person name="Wang J."/>
            <person name="Du Y."/>
            <person name="Li S."/>
        </authorList>
    </citation>
    <scope>NUCLEOTIDE SEQUENCE [LARGE SCALE GENOMIC DNA]</scope>
    <source>
        <strain evidence="6">cv. 9930</strain>
    </source>
</reference>
<protein>
    <recommendedName>
        <fullName evidence="4">ACB domain-containing protein</fullName>
    </recommendedName>
</protein>
<sequence>MDFFLELALTISLPLLISFVVSKFLSSRGPTDQELAPFGFDFGFGSRIRNLEIGKPSVVVEDFVGEDEIVECEPKQGNFTGVLESTDGTERECDDEVIESVGILEERVESNFDNTGGDCGGEGAEKLIDESSVRMRCEETGINRDEEEDVREGNEVEAFESDRSKESGRVSEGRSVEEIAVEDDDWEGVERTELEKLFEDAVGIVNYREFEDPKFSGELKMRLNGLYKIAMEGPCREPPPMALKISARAKWNAWKQLGNMTPEMAMESYLHLVAENIPGWTSEITSESSDQNASHSCKSEKLASETKPL</sequence>
<dbReference type="Gene3D" id="1.20.80.10">
    <property type="match status" value="1"/>
</dbReference>
<reference evidence="5 6" key="2">
    <citation type="journal article" date="2009" name="PLoS ONE">
        <title>An integrated genetic and cytogenetic map of the cucumber genome.</title>
        <authorList>
            <person name="Ren Y."/>
            <person name="Zhang Z."/>
            <person name="Liu J."/>
            <person name="Staub J.E."/>
            <person name="Han Y."/>
            <person name="Cheng Z."/>
            <person name="Li X."/>
            <person name="Lu J."/>
            <person name="Miao H."/>
            <person name="Kang H."/>
            <person name="Xie B."/>
            <person name="Gu X."/>
            <person name="Wang X."/>
            <person name="Du Y."/>
            <person name="Jin W."/>
            <person name="Huang S."/>
        </authorList>
    </citation>
    <scope>NUCLEOTIDE SEQUENCE [LARGE SCALE GENOMIC DNA]</scope>
    <source>
        <strain evidence="6">cv. 9930</strain>
    </source>
</reference>
<feature type="domain" description="ACB" evidence="4">
    <location>
        <begin position="194"/>
        <end position="282"/>
    </location>
</feature>
<feature type="compositionally biased region" description="Basic and acidic residues" evidence="3">
    <location>
        <begin position="297"/>
        <end position="309"/>
    </location>
</feature>
<dbReference type="InterPro" id="IPR035984">
    <property type="entry name" value="Acyl-CoA-binding_sf"/>
</dbReference>
<feature type="compositionally biased region" description="Acidic residues" evidence="3">
    <location>
        <begin position="145"/>
        <end position="159"/>
    </location>
</feature>
<dbReference type="STRING" id="3659.A0A0A0KFX0"/>
<evidence type="ECO:0000313" key="6">
    <source>
        <dbReference type="Proteomes" id="UP000029981"/>
    </source>
</evidence>
<proteinExistence type="inferred from homology"/>
<feature type="region of interest" description="Disordered" evidence="3">
    <location>
        <begin position="143"/>
        <end position="171"/>
    </location>
</feature>
<reference evidence="5 6" key="4">
    <citation type="journal article" date="2011" name="BMC Genomics">
        <title>RNA-Seq improves annotation of protein-coding genes in the cucumber genome.</title>
        <authorList>
            <person name="Li Z."/>
            <person name="Zhang Z."/>
            <person name="Yan P."/>
            <person name="Huang S."/>
            <person name="Fei Z."/>
            <person name="Lin K."/>
        </authorList>
    </citation>
    <scope>NUCLEOTIDE SEQUENCE [LARGE SCALE GENOMIC DNA]</scope>
    <source>
        <strain evidence="6">cv. 9930</strain>
    </source>
</reference>
<dbReference type="InterPro" id="IPR014352">
    <property type="entry name" value="FERM/acyl-CoA-bd_prot_sf"/>
</dbReference>
<feature type="compositionally biased region" description="Basic and acidic residues" evidence="3">
    <location>
        <begin position="160"/>
        <end position="171"/>
    </location>
</feature>
<dbReference type="PANTHER" id="PTHR23310">
    <property type="entry name" value="ACYL-COA-BINDING PROTEIN, ACBP"/>
    <property type="match status" value="1"/>
</dbReference>
<evidence type="ECO:0000256" key="1">
    <source>
        <dbReference type="ARBA" id="ARBA00005567"/>
    </source>
</evidence>
<dbReference type="KEGG" id="csv:101208556"/>
<dbReference type="OrthoDB" id="71307at2759"/>
<dbReference type="SUPFAM" id="SSF47027">
    <property type="entry name" value="Acyl-CoA binding protein"/>
    <property type="match status" value="1"/>
</dbReference>
<dbReference type="AlphaFoldDB" id="A0A0A0KFX0"/>
<dbReference type="GO" id="GO:0000062">
    <property type="term" value="F:fatty-acyl-CoA binding"/>
    <property type="evidence" value="ECO:0000318"/>
    <property type="project" value="GO_Central"/>
</dbReference>
<dbReference type="EMBL" id="CM002927">
    <property type="protein sequence ID" value="KGN48590.1"/>
    <property type="molecule type" value="Genomic_DNA"/>
</dbReference>
<keyword evidence="2" id="KW-0446">Lipid-binding</keyword>
<gene>
    <name evidence="5" type="ORF">Csa_6G494950</name>
</gene>
<keyword evidence="6" id="KW-1185">Reference proteome</keyword>
<dbReference type="eggNOG" id="KOG0817">
    <property type="taxonomic scope" value="Eukaryota"/>
</dbReference>
<dbReference type="OMA" id="ECEKGIG"/>